<keyword evidence="5" id="KW-1185">Reference proteome</keyword>
<dbReference type="Proteomes" id="UP001500523">
    <property type="component" value="Unassembled WGS sequence"/>
</dbReference>
<gene>
    <name evidence="4" type="ORF">GCM10022268_31150</name>
</gene>
<accession>A0ABP7ELL9</accession>
<organism evidence="4 5">
    <name type="scientific">Sphingomonas cynarae</name>
    <dbReference type="NCBI Taxonomy" id="930197"/>
    <lineage>
        <taxon>Bacteria</taxon>
        <taxon>Pseudomonadati</taxon>
        <taxon>Pseudomonadota</taxon>
        <taxon>Alphaproteobacteria</taxon>
        <taxon>Sphingomonadales</taxon>
        <taxon>Sphingomonadaceae</taxon>
        <taxon>Sphingomonas</taxon>
    </lineage>
</organism>
<dbReference type="InterPro" id="IPR036282">
    <property type="entry name" value="Glutathione-S-Trfase_C_sf"/>
</dbReference>
<feature type="domain" description="GST N-terminal" evidence="2">
    <location>
        <begin position="1"/>
        <end position="80"/>
    </location>
</feature>
<dbReference type="PANTHER" id="PTHR44051:SF9">
    <property type="entry name" value="GLUTATHIONE S-TRANSFERASE 1"/>
    <property type="match status" value="1"/>
</dbReference>
<dbReference type="RefSeq" id="WP_192129424.1">
    <property type="nucleotide sequence ID" value="NZ_BAABBF010000008.1"/>
</dbReference>
<comment type="similarity">
    <text evidence="1">Belongs to the GST superfamily.</text>
</comment>
<dbReference type="CDD" id="cd03046">
    <property type="entry name" value="GST_N_GTT1_like"/>
    <property type="match status" value="1"/>
</dbReference>
<dbReference type="SFLD" id="SFLDS00019">
    <property type="entry name" value="Glutathione_Transferase_(cytos"/>
    <property type="match status" value="1"/>
</dbReference>
<reference evidence="5" key="1">
    <citation type="journal article" date="2019" name="Int. J. Syst. Evol. Microbiol.">
        <title>The Global Catalogue of Microorganisms (GCM) 10K type strain sequencing project: providing services to taxonomists for standard genome sequencing and annotation.</title>
        <authorList>
            <consortium name="The Broad Institute Genomics Platform"/>
            <consortium name="The Broad Institute Genome Sequencing Center for Infectious Disease"/>
            <person name="Wu L."/>
            <person name="Ma J."/>
        </authorList>
    </citation>
    <scope>NUCLEOTIDE SEQUENCE [LARGE SCALE GENOMIC DNA]</scope>
    <source>
        <strain evidence="5">JCM 17498</strain>
    </source>
</reference>
<dbReference type="InterPro" id="IPR004046">
    <property type="entry name" value="GST_C"/>
</dbReference>
<evidence type="ECO:0000313" key="5">
    <source>
        <dbReference type="Proteomes" id="UP001500523"/>
    </source>
</evidence>
<dbReference type="InterPro" id="IPR040079">
    <property type="entry name" value="Glutathione_S-Trfase"/>
</dbReference>
<dbReference type="SFLD" id="SFLDG01150">
    <property type="entry name" value="Main.1:_Beta-like"/>
    <property type="match status" value="1"/>
</dbReference>
<evidence type="ECO:0000259" key="2">
    <source>
        <dbReference type="PROSITE" id="PS50404"/>
    </source>
</evidence>
<dbReference type="PROSITE" id="PS50404">
    <property type="entry name" value="GST_NTER"/>
    <property type="match status" value="1"/>
</dbReference>
<dbReference type="SFLD" id="SFLDG00358">
    <property type="entry name" value="Main_(cytGST)"/>
    <property type="match status" value="1"/>
</dbReference>
<evidence type="ECO:0000256" key="1">
    <source>
        <dbReference type="RuleBase" id="RU003494"/>
    </source>
</evidence>
<dbReference type="EMBL" id="BAABBF010000008">
    <property type="protein sequence ID" value="GAA3720624.1"/>
    <property type="molecule type" value="Genomic_DNA"/>
</dbReference>
<dbReference type="PROSITE" id="PS50405">
    <property type="entry name" value="GST_CTER"/>
    <property type="match status" value="1"/>
</dbReference>
<dbReference type="InterPro" id="IPR036249">
    <property type="entry name" value="Thioredoxin-like_sf"/>
</dbReference>
<evidence type="ECO:0000313" key="4">
    <source>
        <dbReference type="EMBL" id="GAA3720624.1"/>
    </source>
</evidence>
<sequence length="207" mass="23020">MLTLHHLAFSRSQRVLWLIEELDLPVELVRYDRTPEFRAPPELKAVHPLGKSPALQDGDLTLAESATILRYLDERYGQNRFSPASGTAEHVVHEEWLDFVESTAAGPVLTVLLSERAGEEAAADRARPMVDNVLGYIADGLGKKPFLMGDRPMLADIQMTYFLAMVRMAKALDNYPTLAAYLDRLEAQPGFQRAQDRGGPMMPDGGL</sequence>
<dbReference type="PANTHER" id="PTHR44051">
    <property type="entry name" value="GLUTATHIONE S-TRANSFERASE-RELATED"/>
    <property type="match status" value="1"/>
</dbReference>
<dbReference type="SUPFAM" id="SSF52833">
    <property type="entry name" value="Thioredoxin-like"/>
    <property type="match status" value="1"/>
</dbReference>
<dbReference type="InterPro" id="IPR010987">
    <property type="entry name" value="Glutathione-S-Trfase_C-like"/>
</dbReference>
<name>A0ABP7ELL9_9SPHN</name>
<protein>
    <submittedName>
        <fullName evidence="4">Glutathione S-transferase</fullName>
    </submittedName>
</protein>
<proteinExistence type="inferred from homology"/>
<dbReference type="SUPFAM" id="SSF47616">
    <property type="entry name" value="GST C-terminal domain-like"/>
    <property type="match status" value="1"/>
</dbReference>
<dbReference type="InterPro" id="IPR004045">
    <property type="entry name" value="Glutathione_S-Trfase_N"/>
</dbReference>
<comment type="caution">
    <text evidence="4">The sequence shown here is derived from an EMBL/GenBank/DDBJ whole genome shotgun (WGS) entry which is preliminary data.</text>
</comment>
<feature type="domain" description="GST C-terminal" evidence="3">
    <location>
        <begin position="86"/>
        <end position="204"/>
    </location>
</feature>
<dbReference type="Pfam" id="PF00043">
    <property type="entry name" value="GST_C"/>
    <property type="match status" value="1"/>
</dbReference>
<dbReference type="Gene3D" id="3.40.30.10">
    <property type="entry name" value="Glutaredoxin"/>
    <property type="match status" value="1"/>
</dbReference>
<evidence type="ECO:0000259" key="3">
    <source>
        <dbReference type="PROSITE" id="PS50405"/>
    </source>
</evidence>
<dbReference type="Gene3D" id="1.20.1050.10">
    <property type="match status" value="1"/>
</dbReference>
<dbReference type="Pfam" id="PF02798">
    <property type="entry name" value="GST_N"/>
    <property type="match status" value="1"/>
</dbReference>